<name>A0A6G3R512_9ACTN</name>
<protein>
    <submittedName>
        <fullName evidence="2">Uncharacterized protein</fullName>
    </submittedName>
</protein>
<feature type="compositionally biased region" description="Low complexity" evidence="1">
    <location>
        <begin position="13"/>
        <end position="30"/>
    </location>
</feature>
<accession>A0A6G3R512</accession>
<evidence type="ECO:0000256" key="1">
    <source>
        <dbReference type="SAM" id="MobiDB-lite"/>
    </source>
</evidence>
<dbReference type="AlphaFoldDB" id="A0A6G3R512"/>
<proteinExistence type="predicted"/>
<dbReference type="RefSeq" id="WP_164337800.1">
    <property type="nucleotide sequence ID" value="NZ_JAAGMD010000891.1"/>
</dbReference>
<sequence>MGMKDQFQEKSEQFQQQAKQKAQQGKEQLQNRGRRRDDDMDNPRRRPEHEERIDRDREV</sequence>
<feature type="region of interest" description="Disordered" evidence="1">
    <location>
        <begin position="1"/>
        <end position="59"/>
    </location>
</feature>
<gene>
    <name evidence="2" type="ORF">G3I53_32660</name>
</gene>
<comment type="caution">
    <text evidence="2">The sequence shown here is derived from an EMBL/GenBank/DDBJ whole genome shotgun (WGS) entry which is preliminary data.</text>
</comment>
<organism evidence="2">
    <name type="scientific">Streptomyces sp. SID14436</name>
    <dbReference type="NCBI Taxonomy" id="2706070"/>
    <lineage>
        <taxon>Bacteria</taxon>
        <taxon>Bacillati</taxon>
        <taxon>Actinomycetota</taxon>
        <taxon>Actinomycetes</taxon>
        <taxon>Kitasatosporales</taxon>
        <taxon>Streptomycetaceae</taxon>
        <taxon>Streptomyces</taxon>
    </lineage>
</organism>
<reference evidence="2" key="1">
    <citation type="submission" date="2020-01" db="EMBL/GenBank/DDBJ databases">
        <title>Insect and environment-associated Actinomycetes.</title>
        <authorList>
            <person name="Currrie C."/>
            <person name="Chevrette M."/>
            <person name="Carlson C."/>
            <person name="Stubbendieck R."/>
            <person name="Wendt-Pienkowski E."/>
        </authorList>
    </citation>
    <scope>NUCLEOTIDE SEQUENCE</scope>
    <source>
        <strain evidence="2">SID14436</strain>
    </source>
</reference>
<evidence type="ECO:0000313" key="2">
    <source>
        <dbReference type="EMBL" id="NEA90662.1"/>
    </source>
</evidence>
<feature type="compositionally biased region" description="Basic and acidic residues" evidence="1">
    <location>
        <begin position="1"/>
        <end position="12"/>
    </location>
</feature>
<dbReference type="EMBL" id="JAAGMD010000891">
    <property type="protein sequence ID" value="NEA90662.1"/>
    <property type="molecule type" value="Genomic_DNA"/>
</dbReference>
<feature type="compositionally biased region" description="Basic and acidic residues" evidence="1">
    <location>
        <begin position="35"/>
        <end position="59"/>
    </location>
</feature>